<protein>
    <submittedName>
        <fullName evidence="1">Uncharacterized protein</fullName>
    </submittedName>
</protein>
<evidence type="ECO:0000313" key="1">
    <source>
        <dbReference type="EMBL" id="MBX65313.1"/>
    </source>
</evidence>
<name>A0A2P2QE80_RHIMU</name>
<reference evidence="1" key="1">
    <citation type="submission" date="2018-02" db="EMBL/GenBank/DDBJ databases">
        <title>Rhizophora mucronata_Transcriptome.</title>
        <authorList>
            <person name="Meera S.P."/>
            <person name="Sreeshan A."/>
            <person name="Augustine A."/>
        </authorList>
    </citation>
    <scope>NUCLEOTIDE SEQUENCE</scope>
    <source>
        <tissue evidence="1">Leaf</tissue>
    </source>
</reference>
<proteinExistence type="predicted"/>
<dbReference type="AlphaFoldDB" id="A0A2P2QE80"/>
<sequence>MQIILKGIPRQAPGLEYHFALKQKHRVWRMAACWKHA</sequence>
<dbReference type="EMBL" id="GGEC01084829">
    <property type="protein sequence ID" value="MBX65313.1"/>
    <property type="molecule type" value="Transcribed_RNA"/>
</dbReference>
<organism evidence="1">
    <name type="scientific">Rhizophora mucronata</name>
    <name type="common">Asiatic mangrove</name>
    <dbReference type="NCBI Taxonomy" id="61149"/>
    <lineage>
        <taxon>Eukaryota</taxon>
        <taxon>Viridiplantae</taxon>
        <taxon>Streptophyta</taxon>
        <taxon>Embryophyta</taxon>
        <taxon>Tracheophyta</taxon>
        <taxon>Spermatophyta</taxon>
        <taxon>Magnoliopsida</taxon>
        <taxon>eudicotyledons</taxon>
        <taxon>Gunneridae</taxon>
        <taxon>Pentapetalae</taxon>
        <taxon>rosids</taxon>
        <taxon>fabids</taxon>
        <taxon>Malpighiales</taxon>
        <taxon>Rhizophoraceae</taxon>
        <taxon>Rhizophora</taxon>
    </lineage>
</organism>
<accession>A0A2P2QE80</accession>